<dbReference type="GO" id="GO:0005261">
    <property type="term" value="F:monoatomic cation channel activity"/>
    <property type="evidence" value="ECO:0007669"/>
    <property type="project" value="TreeGrafter"/>
</dbReference>
<dbReference type="AlphaFoldDB" id="A0A183ETD0"/>
<reference evidence="2 3" key="2">
    <citation type="submission" date="2018-11" db="EMBL/GenBank/DDBJ databases">
        <authorList>
            <consortium name="Pathogen Informatics"/>
        </authorList>
    </citation>
    <scope>NUCLEOTIDE SEQUENCE [LARGE SCALE GENOMIC DNA]</scope>
</reference>
<dbReference type="PANTHER" id="PTHR31781:SF1">
    <property type="entry name" value="PROTEIN UNC-80 HOMOLOG"/>
    <property type="match status" value="1"/>
</dbReference>
<dbReference type="OrthoDB" id="5850252at2759"/>
<dbReference type="InterPro" id="IPR045852">
    <property type="entry name" value="UNC80_central"/>
</dbReference>
<dbReference type="Pfam" id="PF19424">
    <property type="entry name" value="UNC80"/>
    <property type="match status" value="1"/>
</dbReference>
<dbReference type="GO" id="GO:0034703">
    <property type="term" value="C:cation channel complex"/>
    <property type="evidence" value="ECO:0007669"/>
    <property type="project" value="TreeGrafter"/>
</dbReference>
<feature type="domain" description="Protein UNC80 central region" evidence="1">
    <location>
        <begin position="9"/>
        <end position="89"/>
    </location>
</feature>
<dbReference type="GO" id="GO:0030424">
    <property type="term" value="C:axon"/>
    <property type="evidence" value="ECO:0007669"/>
    <property type="project" value="TreeGrafter"/>
</dbReference>
<gene>
    <name evidence="2" type="ORF">GPUH_LOCUS24222</name>
</gene>
<evidence type="ECO:0000313" key="4">
    <source>
        <dbReference type="WBParaSite" id="GPUH_0002425101-mRNA-1"/>
    </source>
</evidence>
<evidence type="ECO:0000313" key="2">
    <source>
        <dbReference type="EMBL" id="VDN42559.1"/>
    </source>
</evidence>
<organism evidence="4">
    <name type="scientific">Gongylonema pulchrum</name>
    <dbReference type="NCBI Taxonomy" id="637853"/>
    <lineage>
        <taxon>Eukaryota</taxon>
        <taxon>Metazoa</taxon>
        <taxon>Ecdysozoa</taxon>
        <taxon>Nematoda</taxon>
        <taxon>Chromadorea</taxon>
        <taxon>Rhabditida</taxon>
        <taxon>Spirurina</taxon>
        <taxon>Spiruromorpha</taxon>
        <taxon>Spiruroidea</taxon>
        <taxon>Gongylonematidae</taxon>
        <taxon>Gongylonema</taxon>
    </lineage>
</organism>
<reference evidence="4" key="1">
    <citation type="submission" date="2016-06" db="UniProtKB">
        <authorList>
            <consortium name="WormBaseParasite"/>
        </authorList>
    </citation>
    <scope>IDENTIFICATION</scope>
</reference>
<name>A0A183ETD0_9BILA</name>
<accession>A0A183ETD0</accession>
<dbReference type="GO" id="GO:0055080">
    <property type="term" value="P:monoatomic cation homeostasis"/>
    <property type="evidence" value="ECO:0007669"/>
    <property type="project" value="TreeGrafter"/>
</dbReference>
<dbReference type="Proteomes" id="UP000271098">
    <property type="component" value="Unassembled WGS sequence"/>
</dbReference>
<dbReference type="EMBL" id="UYRT01100463">
    <property type="protein sequence ID" value="VDN42559.1"/>
    <property type="molecule type" value="Genomic_DNA"/>
</dbReference>
<proteinExistence type="predicted"/>
<dbReference type="WBParaSite" id="GPUH_0002425101-mRNA-1">
    <property type="protein sequence ID" value="GPUH_0002425101-mRNA-1"/>
    <property type="gene ID" value="GPUH_0002425101"/>
</dbReference>
<dbReference type="PANTHER" id="PTHR31781">
    <property type="entry name" value="UNC80"/>
    <property type="match status" value="1"/>
</dbReference>
<sequence length="111" mass="12564">MSAYGYGSALGNRGTPSATRRMHMMQRAAGRCFYHWGCQLGDRINKMIEVGGTLLEKSSVKKTELNRRELVIRDDLEDFFDEGFVSSFGLLHCLPIAVIPNHFEHSEINTE</sequence>
<keyword evidence="3" id="KW-1185">Reference proteome</keyword>
<evidence type="ECO:0000313" key="3">
    <source>
        <dbReference type="Proteomes" id="UP000271098"/>
    </source>
</evidence>
<protein>
    <submittedName>
        <fullName evidence="4">UNC80 domain-containing protein</fullName>
    </submittedName>
</protein>
<evidence type="ECO:0000259" key="1">
    <source>
        <dbReference type="Pfam" id="PF19424"/>
    </source>
</evidence>